<dbReference type="PANTHER" id="PTHR10003">
    <property type="entry name" value="SUPEROXIDE DISMUTASE CU-ZN -RELATED"/>
    <property type="match status" value="1"/>
</dbReference>
<dbReference type="SUPFAM" id="SSF49329">
    <property type="entry name" value="Cu,Zn superoxide dismutase-like"/>
    <property type="match status" value="1"/>
</dbReference>
<sequence>MSTGPHFNPTGKEHGAPEDEHRHAGDLGNVNVGDDVGDCFCCWLTDKKA</sequence>
<protein>
    <recommendedName>
        <fullName evidence="3">Superoxide dismutase copper/zinc binding domain-containing protein</fullName>
    </recommendedName>
</protein>
<dbReference type="GO" id="GO:0006801">
    <property type="term" value="P:superoxide metabolic process"/>
    <property type="evidence" value="ECO:0007669"/>
    <property type="project" value="InterPro"/>
</dbReference>
<dbReference type="InterPro" id="IPR036423">
    <property type="entry name" value="SOD-like_Cu/Zn_dom_sf"/>
</dbReference>
<evidence type="ECO:0000259" key="3">
    <source>
        <dbReference type="Pfam" id="PF00080"/>
    </source>
</evidence>
<feature type="domain" description="Superoxide dismutase copper/zinc binding" evidence="3">
    <location>
        <begin position="2"/>
        <end position="39"/>
    </location>
</feature>
<organism evidence="4">
    <name type="scientific">Fagus sylvatica</name>
    <name type="common">Beechnut</name>
    <dbReference type="NCBI Taxonomy" id="28930"/>
    <lineage>
        <taxon>Eukaryota</taxon>
        <taxon>Viridiplantae</taxon>
        <taxon>Streptophyta</taxon>
        <taxon>Embryophyta</taxon>
        <taxon>Tracheophyta</taxon>
        <taxon>Spermatophyta</taxon>
        <taxon>Magnoliopsida</taxon>
        <taxon>eudicotyledons</taxon>
        <taxon>Gunneridae</taxon>
        <taxon>Pentapetalae</taxon>
        <taxon>rosids</taxon>
        <taxon>fabids</taxon>
        <taxon>Fagales</taxon>
        <taxon>Fagaceae</taxon>
        <taxon>Fagus</taxon>
    </lineage>
</organism>
<accession>A0A2N9GZR3</accession>
<dbReference type="InterPro" id="IPR001424">
    <property type="entry name" value="SOD_Cu_Zn_dom"/>
</dbReference>
<feature type="compositionally biased region" description="Basic and acidic residues" evidence="2">
    <location>
        <begin position="11"/>
        <end position="25"/>
    </location>
</feature>
<gene>
    <name evidence="4" type="ORF">FSB_LOCUS32763</name>
</gene>
<evidence type="ECO:0000256" key="2">
    <source>
        <dbReference type="SAM" id="MobiDB-lite"/>
    </source>
</evidence>
<evidence type="ECO:0000313" key="4">
    <source>
        <dbReference type="EMBL" id="SPD04881.1"/>
    </source>
</evidence>
<dbReference type="InterPro" id="IPR024134">
    <property type="entry name" value="SOD_Cu/Zn_/chaperone"/>
</dbReference>
<dbReference type="AlphaFoldDB" id="A0A2N9GZR3"/>
<name>A0A2N9GZR3_FAGSY</name>
<dbReference type="GO" id="GO:0005507">
    <property type="term" value="F:copper ion binding"/>
    <property type="evidence" value="ECO:0007669"/>
    <property type="project" value="InterPro"/>
</dbReference>
<dbReference type="Gene3D" id="2.60.40.200">
    <property type="entry name" value="Superoxide dismutase, copper/zinc binding domain"/>
    <property type="match status" value="1"/>
</dbReference>
<evidence type="ECO:0000256" key="1">
    <source>
        <dbReference type="ARBA" id="ARBA00023008"/>
    </source>
</evidence>
<dbReference type="Pfam" id="PF00080">
    <property type="entry name" value="Sod_Cu"/>
    <property type="match status" value="1"/>
</dbReference>
<feature type="region of interest" description="Disordered" evidence="2">
    <location>
        <begin position="1"/>
        <end position="31"/>
    </location>
</feature>
<dbReference type="EMBL" id="OIVN01002588">
    <property type="protein sequence ID" value="SPD04881.1"/>
    <property type="molecule type" value="Genomic_DNA"/>
</dbReference>
<reference evidence="4" key="1">
    <citation type="submission" date="2018-02" db="EMBL/GenBank/DDBJ databases">
        <authorList>
            <person name="Cohen D.B."/>
            <person name="Kent A.D."/>
        </authorList>
    </citation>
    <scope>NUCLEOTIDE SEQUENCE</scope>
</reference>
<keyword evidence="1" id="KW-0186">Copper</keyword>
<proteinExistence type="predicted"/>